<dbReference type="Proteomes" id="UP000504618">
    <property type="component" value="Unplaced"/>
</dbReference>
<dbReference type="RefSeq" id="XP_024866997.1">
    <property type="nucleotide sequence ID" value="XM_025011229.1"/>
</dbReference>
<dbReference type="InterPro" id="IPR013083">
    <property type="entry name" value="Znf_RING/FYVE/PHD"/>
</dbReference>
<dbReference type="GeneID" id="112451571"/>
<gene>
    <name evidence="6" type="primary">LOC112451571</name>
</gene>
<reference evidence="6" key="1">
    <citation type="submission" date="2025-08" db="UniProtKB">
        <authorList>
            <consortium name="RefSeq"/>
        </authorList>
    </citation>
    <scope>IDENTIFICATION</scope>
    <source>
        <tissue evidence="6">Whole body</tissue>
    </source>
</reference>
<evidence type="ECO:0000256" key="3">
    <source>
        <dbReference type="PROSITE-ProRule" id="PRU00175"/>
    </source>
</evidence>
<keyword evidence="5" id="KW-1185">Reference proteome</keyword>
<proteinExistence type="predicted"/>
<sequence>MLSGYCQHFAMWGKAIVKQHTVTDYEGHTNTEQENEQEQTEVVYTSESDQNETHNEDFENIFRTPEDDFGAIGLSDSEQTDLPFLPVAALTGTNSSKSRTSGMCCTCLNATAEYIFIPCGHLCICDDCQKQLEDEKCPLCRETYTNCIRAITT</sequence>
<evidence type="ECO:0000313" key="5">
    <source>
        <dbReference type="Proteomes" id="UP000504618"/>
    </source>
</evidence>
<name>A0A6J1PBW8_9HYME</name>
<dbReference type="InterPro" id="IPR001841">
    <property type="entry name" value="Znf_RING"/>
</dbReference>
<dbReference type="CDD" id="cd16649">
    <property type="entry name" value="mRING-HC-C3HC5_CGRF1-like"/>
    <property type="match status" value="1"/>
</dbReference>
<evidence type="ECO:0000259" key="4">
    <source>
        <dbReference type="PROSITE" id="PS50089"/>
    </source>
</evidence>
<dbReference type="AlphaFoldDB" id="A0A6J1PBW8"/>
<organism evidence="5 6">
    <name type="scientific">Temnothorax curvispinosus</name>
    <dbReference type="NCBI Taxonomy" id="300111"/>
    <lineage>
        <taxon>Eukaryota</taxon>
        <taxon>Metazoa</taxon>
        <taxon>Ecdysozoa</taxon>
        <taxon>Arthropoda</taxon>
        <taxon>Hexapoda</taxon>
        <taxon>Insecta</taxon>
        <taxon>Pterygota</taxon>
        <taxon>Neoptera</taxon>
        <taxon>Endopterygota</taxon>
        <taxon>Hymenoptera</taxon>
        <taxon>Apocrita</taxon>
        <taxon>Aculeata</taxon>
        <taxon>Formicoidea</taxon>
        <taxon>Formicidae</taxon>
        <taxon>Myrmicinae</taxon>
        <taxon>Temnothorax</taxon>
    </lineage>
</organism>
<keyword evidence="1 3" id="KW-0863">Zinc-finger</keyword>
<dbReference type="PROSITE" id="PS50089">
    <property type="entry name" value="ZF_RING_2"/>
    <property type="match status" value="1"/>
</dbReference>
<accession>A0A6J1PBW8</accession>
<dbReference type="OrthoDB" id="7701469at2759"/>
<protein>
    <submittedName>
        <fullName evidence="6">Cell growth regulator with RING finger domain protein 1-like</fullName>
    </submittedName>
</protein>
<dbReference type="GO" id="GO:0008270">
    <property type="term" value="F:zinc ion binding"/>
    <property type="evidence" value="ECO:0007669"/>
    <property type="project" value="UniProtKB-KW"/>
</dbReference>
<evidence type="ECO:0000256" key="1">
    <source>
        <dbReference type="ARBA" id="ARBA00022771"/>
    </source>
</evidence>
<dbReference type="SUPFAM" id="SSF57850">
    <property type="entry name" value="RING/U-box"/>
    <property type="match status" value="1"/>
</dbReference>
<keyword evidence="1 3" id="KW-0479">Metal-binding</keyword>
<keyword evidence="2" id="KW-0862">Zinc</keyword>
<feature type="domain" description="RING-type" evidence="4">
    <location>
        <begin position="104"/>
        <end position="141"/>
    </location>
</feature>
<dbReference type="Gene3D" id="3.30.40.10">
    <property type="entry name" value="Zinc/RING finger domain, C3HC4 (zinc finger)"/>
    <property type="match status" value="1"/>
</dbReference>
<dbReference type="Pfam" id="PF13920">
    <property type="entry name" value="zf-C3HC4_3"/>
    <property type="match status" value="1"/>
</dbReference>
<evidence type="ECO:0000313" key="6">
    <source>
        <dbReference type="RefSeq" id="XP_024866997.1"/>
    </source>
</evidence>
<evidence type="ECO:0000256" key="2">
    <source>
        <dbReference type="ARBA" id="ARBA00022833"/>
    </source>
</evidence>